<feature type="region of interest" description="Disordered" evidence="1">
    <location>
        <begin position="1"/>
        <end position="50"/>
    </location>
</feature>
<gene>
    <name evidence="2" type="ORF">BD310DRAFT_511936</name>
</gene>
<accession>A0A4Q9PTY8</accession>
<evidence type="ECO:0000313" key="3">
    <source>
        <dbReference type="Proteomes" id="UP000292082"/>
    </source>
</evidence>
<name>A0A4Q9PTY8_9APHY</name>
<proteinExistence type="predicted"/>
<protein>
    <submittedName>
        <fullName evidence="2">Uncharacterized protein</fullName>
    </submittedName>
</protein>
<dbReference type="Proteomes" id="UP000292082">
    <property type="component" value="Unassembled WGS sequence"/>
</dbReference>
<dbReference type="EMBL" id="ML145131">
    <property type="protein sequence ID" value="TBU57951.1"/>
    <property type="molecule type" value="Genomic_DNA"/>
</dbReference>
<dbReference type="AlphaFoldDB" id="A0A4Q9PTY8"/>
<evidence type="ECO:0000313" key="2">
    <source>
        <dbReference type="EMBL" id="TBU57951.1"/>
    </source>
</evidence>
<feature type="compositionally biased region" description="Basic residues" evidence="1">
    <location>
        <begin position="1"/>
        <end position="11"/>
    </location>
</feature>
<sequence length="122" mass="14054">MQISSRYRRPRSPAVVSTSHSKHSTSPTRNVPPQSYFARRRPHNPTNLWLQENTRDTLRSLQHIAEVQGPDEDNSTTHCPALSGEDYTIAIEYQHTLADDRRGLREDIERCSRLSWGDQRAS</sequence>
<organism evidence="2 3">
    <name type="scientific">Dichomitus squalens</name>
    <dbReference type="NCBI Taxonomy" id="114155"/>
    <lineage>
        <taxon>Eukaryota</taxon>
        <taxon>Fungi</taxon>
        <taxon>Dikarya</taxon>
        <taxon>Basidiomycota</taxon>
        <taxon>Agaricomycotina</taxon>
        <taxon>Agaricomycetes</taxon>
        <taxon>Polyporales</taxon>
        <taxon>Polyporaceae</taxon>
        <taxon>Dichomitus</taxon>
    </lineage>
</organism>
<reference evidence="2 3" key="1">
    <citation type="submission" date="2019-01" db="EMBL/GenBank/DDBJ databases">
        <title>Draft genome sequences of three monokaryotic isolates of the white-rot basidiomycete fungus Dichomitus squalens.</title>
        <authorList>
            <consortium name="DOE Joint Genome Institute"/>
            <person name="Lopez S.C."/>
            <person name="Andreopoulos B."/>
            <person name="Pangilinan J."/>
            <person name="Lipzen A."/>
            <person name="Riley R."/>
            <person name="Ahrendt S."/>
            <person name="Ng V."/>
            <person name="Barry K."/>
            <person name="Daum C."/>
            <person name="Grigoriev I.V."/>
            <person name="Hilden K.S."/>
            <person name="Makela M.R."/>
            <person name="de Vries R.P."/>
        </authorList>
    </citation>
    <scope>NUCLEOTIDE SEQUENCE [LARGE SCALE GENOMIC DNA]</scope>
    <source>
        <strain evidence="2 3">CBS 464.89</strain>
    </source>
</reference>
<keyword evidence="3" id="KW-1185">Reference proteome</keyword>
<evidence type="ECO:0000256" key="1">
    <source>
        <dbReference type="SAM" id="MobiDB-lite"/>
    </source>
</evidence>